<comment type="subcellular location">
    <subcellularLocation>
        <location evidence="1">Membrane</location>
        <topology evidence="1">Multi-pass membrane protein</topology>
    </subcellularLocation>
</comment>
<evidence type="ECO:0000313" key="6">
    <source>
        <dbReference type="EMBL" id="MBB4289802.1"/>
    </source>
</evidence>
<proteinExistence type="predicted"/>
<feature type="transmembrane region" description="Helical" evidence="5">
    <location>
        <begin position="305"/>
        <end position="327"/>
    </location>
</feature>
<dbReference type="GO" id="GO:0022857">
    <property type="term" value="F:transmembrane transporter activity"/>
    <property type="evidence" value="ECO:0007669"/>
    <property type="project" value="InterPro"/>
</dbReference>
<dbReference type="EMBL" id="JACIGO010000002">
    <property type="protein sequence ID" value="MBB4289802.1"/>
    <property type="molecule type" value="Genomic_DNA"/>
</dbReference>
<dbReference type="SUPFAM" id="SSF103473">
    <property type="entry name" value="MFS general substrate transporter"/>
    <property type="match status" value="1"/>
</dbReference>
<keyword evidence="3 5" id="KW-1133">Transmembrane helix</keyword>
<feature type="transmembrane region" description="Helical" evidence="5">
    <location>
        <begin position="143"/>
        <end position="161"/>
    </location>
</feature>
<dbReference type="AlphaFoldDB" id="A0AAE2MIG6"/>
<keyword evidence="2 5" id="KW-0812">Transmembrane</keyword>
<dbReference type="InterPro" id="IPR036259">
    <property type="entry name" value="MFS_trans_sf"/>
</dbReference>
<feature type="transmembrane region" description="Helical" evidence="5">
    <location>
        <begin position="334"/>
        <end position="355"/>
    </location>
</feature>
<feature type="transmembrane region" description="Helical" evidence="5">
    <location>
        <begin position="50"/>
        <end position="70"/>
    </location>
</feature>
<dbReference type="InterPro" id="IPR011701">
    <property type="entry name" value="MFS"/>
</dbReference>
<keyword evidence="4 5" id="KW-0472">Membrane</keyword>
<feature type="transmembrane region" description="Helical" evidence="5">
    <location>
        <begin position="206"/>
        <end position="227"/>
    </location>
</feature>
<organism evidence="6 7">
    <name type="scientific">Rhizobium leguminosarum</name>
    <dbReference type="NCBI Taxonomy" id="384"/>
    <lineage>
        <taxon>Bacteria</taxon>
        <taxon>Pseudomonadati</taxon>
        <taxon>Pseudomonadota</taxon>
        <taxon>Alphaproteobacteria</taxon>
        <taxon>Hyphomicrobiales</taxon>
        <taxon>Rhizobiaceae</taxon>
        <taxon>Rhizobium/Agrobacterium group</taxon>
        <taxon>Rhizobium</taxon>
    </lineage>
</organism>
<evidence type="ECO:0000256" key="3">
    <source>
        <dbReference type="ARBA" id="ARBA00022989"/>
    </source>
</evidence>
<dbReference type="CDD" id="cd17393">
    <property type="entry name" value="MFS_MosC_like"/>
    <property type="match status" value="1"/>
</dbReference>
<evidence type="ECO:0000313" key="7">
    <source>
        <dbReference type="Proteomes" id="UP000538507"/>
    </source>
</evidence>
<feature type="transmembrane region" description="Helical" evidence="5">
    <location>
        <begin position="247"/>
        <end position="268"/>
    </location>
</feature>
<dbReference type="Gene3D" id="1.20.1250.20">
    <property type="entry name" value="MFS general substrate transporter like domains"/>
    <property type="match status" value="2"/>
</dbReference>
<evidence type="ECO:0000256" key="5">
    <source>
        <dbReference type="SAM" id="Phobius"/>
    </source>
</evidence>
<feature type="transmembrane region" description="Helical" evidence="5">
    <location>
        <begin position="103"/>
        <end position="122"/>
    </location>
</feature>
<evidence type="ECO:0000256" key="2">
    <source>
        <dbReference type="ARBA" id="ARBA00022692"/>
    </source>
</evidence>
<dbReference type="Proteomes" id="UP000538507">
    <property type="component" value="Unassembled WGS sequence"/>
</dbReference>
<accession>A0AAE2MIG6</accession>
<feature type="transmembrane region" description="Helical" evidence="5">
    <location>
        <begin position="77"/>
        <end position="97"/>
    </location>
</feature>
<evidence type="ECO:0000256" key="1">
    <source>
        <dbReference type="ARBA" id="ARBA00004141"/>
    </source>
</evidence>
<dbReference type="InterPro" id="IPR051788">
    <property type="entry name" value="MFS_Transporter"/>
</dbReference>
<dbReference type="GO" id="GO:0016020">
    <property type="term" value="C:membrane"/>
    <property type="evidence" value="ECO:0007669"/>
    <property type="project" value="UniProtKB-SubCell"/>
</dbReference>
<comment type="caution">
    <text evidence="6">The sequence shown here is derived from an EMBL/GenBank/DDBJ whole genome shotgun (WGS) entry which is preliminary data.</text>
</comment>
<sequence>MSLIPPIGAESPEMKPHHRIFFIQFAVALSVGAFLSRLPDLQLKFSLTEGGLGLLLAIMSLGVLCGLTFAARFTERLGARATAFVTVFGAALFYALIPWMPSVPLAMPLFFISGVFAGAFEINANIETDRHEALLGYRIMSRAHGMWSLGFCITALVAAGMRQAAVSIELHSFIVLVTVLIAGSIVFSGIENAPRRHDAHPGDAPLVAFPTIGLLPLCLIGAAPLLAEGASVDWSAIYMRDVFAAEPFIGGLSVAIFSAFIAIGRLAMDPVIDRFNPRPVTMTLLGIAAIGLVMVAMAAHPVVALAGFGLTGIGCSSVYPLAISAAARRTDRPASVSVAALGQTTFLVFFAGPPLLGFVAEHFGIRFSYWVVVPVIAAALLVTRALAAASAPVTGQPEPAQPHG</sequence>
<feature type="transmembrane region" description="Helical" evidence="5">
    <location>
        <begin position="280"/>
        <end position="299"/>
    </location>
</feature>
<dbReference type="PANTHER" id="PTHR23514:SF13">
    <property type="entry name" value="INNER MEMBRANE PROTEIN YBJJ"/>
    <property type="match status" value="1"/>
</dbReference>
<dbReference type="PANTHER" id="PTHR23514">
    <property type="entry name" value="BYPASS OF STOP CODON PROTEIN 6"/>
    <property type="match status" value="1"/>
</dbReference>
<reference evidence="6 7" key="1">
    <citation type="submission" date="2020-08" db="EMBL/GenBank/DDBJ databases">
        <title>Genomic Encyclopedia of Type Strains, Phase IV (KMG-V): Genome sequencing to study the core and pangenomes of soil and plant-associated prokaryotes.</title>
        <authorList>
            <person name="Whitman W."/>
        </authorList>
    </citation>
    <scope>NUCLEOTIDE SEQUENCE [LARGE SCALE GENOMIC DNA]</scope>
    <source>
        <strain evidence="6 7">SEMIA 415</strain>
    </source>
</reference>
<feature type="transmembrane region" description="Helical" evidence="5">
    <location>
        <begin position="173"/>
        <end position="194"/>
    </location>
</feature>
<gene>
    <name evidence="6" type="ORF">GGE16_001842</name>
</gene>
<dbReference type="Pfam" id="PF07690">
    <property type="entry name" value="MFS_1"/>
    <property type="match status" value="1"/>
</dbReference>
<feature type="transmembrane region" description="Helical" evidence="5">
    <location>
        <begin position="20"/>
        <end position="38"/>
    </location>
</feature>
<evidence type="ECO:0000256" key="4">
    <source>
        <dbReference type="ARBA" id="ARBA00023136"/>
    </source>
</evidence>
<protein>
    <submittedName>
        <fullName evidence="6">MFS family permease</fullName>
    </submittedName>
</protein>
<name>A0AAE2MIG6_RHILE</name>
<feature type="transmembrane region" description="Helical" evidence="5">
    <location>
        <begin position="367"/>
        <end position="387"/>
    </location>
</feature>